<dbReference type="RefSeq" id="WP_174704458.1">
    <property type="nucleotide sequence ID" value="NZ_BFAY01000011.1"/>
</dbReference>
<accession>A0A2P2D3K2</accession>
<protein>
    <submittedName>
        <fullName evidence="1">Uncharacterized protein</fullName>
    </submittedName>
</protein>
<dbReference type="EMBL" id="BFAY01000011">
    <property type="protein sequence ID" value="GBF39227.1"/>
    <property type="molecule type" value="Genomic_DNA"/>
</dbReference>
<proteinExistence type="predicted"/>
<keyword evidence="2" id="KW-1185">Reference proteome</keyword>
<comment type="caution">
    <text evidence="1">The sequence shown here is derived from an EMBL/GenBank/DDBJ whole genome shotgun (WGS) entry which is preliminary data.</text>
</comment>
<reference evidence="1 2" key="1">
    <citation type="submission" date="2018-02" db="EMBL/GenBank/DDBJ databases">
        <title>Novel Leptospira species isolated from soil and water in Japan.</title>
        <authorList>
            <person name="Nakao R."/>
            <person name="Masuzawa T."/>
        </authorList>
    </citation>
    <scope>NUCLEOTIDE SEQUENCE [LARGE SCALE GENOMIC DNA]</scope>
    <source>
        <strain evidence="1 2">E8</strain>
    </source>
</reference>
<organism evidence="1 2">
    <name type="scientific">Leptospira johnsonii</name>
    <dbReference type="NCBI Taxonomy" id="1917820"/>
    <lineage>
        <taxon>Bacteria</taxon>
        <taxon>Pseudomonadati</taxon>
        <taxon>Spirochaetota</taxon>
        <taxon>Spirochaetia</taxon>
        <taxon>Leptospirales</taxon>
        <taxon>Leptospiraceae</taxon>
        <taxon>Leptospira</taxon>
    </lineage>
</organism>
<dbReference type="AlphaFoldDB" id="A0A2P2D3K2"/>
<name>A0A2P2D3K2_9LEPT</name>
<evidence type="ECO:0000313" key="2">
    <source>
        <dbReference type="Proteomes" id="UP000245076"/>
    </source>
</evidence>
<evidence type="ECO:0000313" key="1">
    <source>
        <dbReference type="EMBL" id="GBF39227.1"/>
    </source>
</evidence>
<gene>
    <name evidence="1" type="ORF">LPTSP1_22240</name>
</gene>
<dbReference type="Proteomes" id="UP000245076">
    <property type="component" value="Unassembled WGS sequence"/>
</dbReference>
<sequence>MKGVEDDLQNLPKIRTRFRGIVESISTDPNPEKARILIKDIKLLVSGRKVIYAQDFYYSYRFRKQNLKQGDPVEFDARIRPDKRGVSSEKIRLNYPTKIYKQGPDQAGLFPEVRSNI</sequence>